<keyword evidence="2" id="KW-1185">Reference proteome</keyword>
<proteinExistence type="predicted"/>
<accession>A0ABQ4XDZ5</accession>
<dbReference type="EMBL" id="BQNB010009416">
    <property type="protein sequence ID" value="GJS63245.1"/>
    <property type="molecule type" value="Genomic_DNA"/>
</dbReference>
<evidence type="ECO:0000313" key="2">
    <source>
        <dbReference type="Proteomes" id="UP001151760"/>
    </source>
</evidence>
<organism evidence="1 2">
    <name type="scientific">Tanacetum coccineum</name>
    <dbReference type="NCBI Taxonomy" id="301880"/>
    <lineage>
        <taxon>Eukaryota</taxon>
        <taxon>Viridiplantae</taxon>
        <taxon>Streptophyta</taxon>
        <taxon>Embryophyta</taxon>
        <taxon>Tracheophyta</taxon>
        <taxon>Spermatophyta</taxon>
        <taxon>Magnoliopsida</taxon>
        <taxon>eudicotyledons</taxon>
        <taxon>Gunneridae</taxon>
        <taxon>Pentapetalae</taxon>
        <taxon>asterids</taxon>
        <taxon>campanulids</taxon>
        <taxon>Asterales</taxon>
        <taxon>Asteraceae</taxon>
        <taxon>Asteroideae</taxon>
        <taxon>Anthemideae</taxon>
        <taxon>Anthemidinae</taxon>
        <taxon>Tanacetum</taxon>
    </lineage>
</organism>
<reference evidence="1" key="1">
    <citation type="journal article" date="2022" name="Int. J. Mol. Sci.">
        <title>Draft Genome of Tanacetum Coccineum: Genomic Comparison of Closely Related Tanacetum-Family Plants.</title>
        <authorList>
            <person name="Yamashiro T."/>
            <person name="Shiraishi A."/>
            <person name="Nakayama K."/>
            <person name="Satake H."/>
        </authorList>
    </citation>
    <scope>NUCLEOTIDE SEQUENCE</scope>
</reference>
<dbReference type="Proteomes" id="UP001151760">
    <property type="component" value="Unassembled WGS sequence"/>
</dbReference>
<reference evidence="1" key="2">
    <citation type="submission" date="2022-01" db="EMBL/GenBank/DDBJ databases">
        <authorList>
            <person name="Yamashiro T."/>
            <person name="Shiraishi A."/>
            <person name="Satake H."/>
            <person name="Nakayama K."/>
        </authorList>
    </citation>
    <scope>NUCLEOTIDE SEQUENCE</scope>
</reference>
<gene>
    <name evidence="1" type="ORF">Tco_0677809</name>
</gene>
<evidence type="ECO:0000313" key="1">
    <source>
        <dbReference type="EMBL" id="GJS63245.1"/>
    </source>
</evidence>
<name>A0ABQ4XDZ5_9ASTR</name>
<sequence length="136" mass="15347">MGNLTRVSGHRKAEQEIDDLIGKMGSDDYMEVTLDKEQCLCDHYTAHVTPPTYTPSLPFLSTMEPLDTLLIGDEVISTTPARENDEFIKFSVDDFVLIPMEFEVTSDSNSECVMPTPLPTTDVREEDFDINSHLEE</sequence>
<comment type="caution">
    <text evidence="1">The sequence shown here is derived from an EMBL/GenBank/DDBJ whole genome shotgun (WGS) entry which is preliminary data.</text>
</comment>
<protein>
    <submittedName>
        <fullName evidence="1">Uncharacterized protein</fullName>
    </submittedName>
</protein>